<feature type="compositionally biased region" description="Basic and acidic residues" evidence="1">
    <location>
        <begin position="118"/>
        <end position="127"/>
    </location>
</feature>
<gene>
    <name evidence="2" type="ORF">SKAU_G00303020</name>
</gene>
<dbReference type="AlphaFoldDB" id="A0A9Q1IN76"/>
<protein>
    <submittedName>
        <fullName evidence="2">Uncharacterized protein</fullName>
    </submittedName>
</protein>
<evidence type="ECO:0000313" key="3">
    <source>
        <dbReference type="Proteomes" id="UP001152622"/>
    </source>
</evidence>
<reference evidence="2" key="1">
    <citation type="journal article" date="2023" name="Science">
        <title>Genome structures resolve the early diversification of teleost fishes.</title>
        <authorList>
            <person name="Parey E."/>
            <person name="Louis A."/>
            <person name="Montfort J."/>
            <person name="Bouchez O."/>
            <person name="Roques C."/>
            <person name="Iampietro C."/>
            <person name="Lluch J."/>
            <person name="Castinel A."/>
            <person name="Donnadieu C."/>
            <person name="Desvignes T."/>
            <person name="Floi Bucao C."/>
            <person name="Jouanno E."/>
            <person name="Wen M."/>
            <person name="Mejri S."/>
            <person name="Dirks R."/>
            <person name="Jansen H."/>
            <person name="Henkel C."/>
            <person name="Chen W.J."/>
            <person name="Zahm M."/>
            <person name="Cabau C."/>
            <person name="Klopp C."/>
            <person name="Thompson A.W."/>
            <person name="Robinson-Rechavi M."/>
            <person name="Braasch I."/>
            <person name="Lecointre G."/>
            <person name="Bobe J."/>
            <person name="Postlethwait J.H."/>
            <person name="Berthelot C."/>
            <person name="Roest Crollius H."/>
            <person name="Guiguen Y."/>
        </authorList>
    </citation>
    <scope>NUCLEOTIDE SEQUENCE</scope>
    <source>
        <strain evidence="2">WJC10195</strain>
    </source>
</reference>
<evidence type="ECO:0000313" key="2">
    <source>
        <dbReference type="EMBL" id="KAJ8346109.1"/>
    </source>
</evidence>
<proteinExistence type="predicted"/>
<dbReference type="Proteomes" id="UP001152622">
    <property type="component" value="Chromosome 12"/>
</dbReference>
<feature type="region of interest" description="Disordered" evidence="1">
    <location>
        <begin position="50"/>
        <end position="127"/>
    </location>
</feature>
<evidence type="ECO:0000256" key="1">
    <source>
        <dbReference type="SAM" id="MobiDB-lite"/>
    </source>
</evidence>
<dbReference type="EMBL" id="JAINUF010000012">
    <property type="protein sequence ID" value="KAJ8346109.1"/>
    <property type="molecule type" value="Genomic_DNA"/>
</dbReference>
<name>A0A9Q1IN76_SYNKA</name>
<comment type="caution">
    <text evidence="2">The sequence shown here is derived from an EMBL/GenBank/DDBJ whole genome shotgun (WGS) entry which is preliminary data.</text>
</comment>
<sequence length="220" mass="22650">MSVVGQKPQSAVVDEEGDSPCFGLISPRPLLELRGVETAVRSVLRERLVPGSRPGASARPGGDRPSWGRAWNPGLARPTRPGAVWRAGGGAGSARGTGLDPAPVSSHPLRRGPLWTAERQDQTEMEKNKRLTSAASFCGAGDGPLSGGAAGPPVCSLRPGGKPFRGTPPCTEGAKRVGRVSVGTLLHCVSSPTAAVAENAAVVPWVSLSSEWAEANPDLV</sequence>
<organism evidence="2 3">
    <name type="scientific">Synaphobranchus kaupii</name>
    <name type="common">Kaup's arrowtooth eel</name>
    <dbReference type="NCBI Taxonomy" id="118154"/>
    <lineage>
        <taxon>Eukaryota</taxon>
        <taxon>Metazoa</taxon>
        <taxon>Chordata</taxon>
        <taxon>Craniata</taxon>
        <taxon>Vertebrata</taxon>
        <taxon>Euteleostomi</taxon>
        <taxon>Actinopterygii</taxon>
        <taxon>Neopterygii</taxon>
        <taxon>Teleostei</taxon>
        <taxon>Anguilliformes</taxon>
        <taxon>Synaphobranchidae</taxon>
        <taxon>Synaphobranchus</taxon>
    </lineage>
</organism>
<keyword evidence="3" id="KW-1185">Reference proteome</keyword>
<accession>A0A9Q1IN76</accession>